<evidence type="ECO:0000313" key="4">
    <source>
        <dbReference type="EMBL" id="GLQ19444.1"/>
    </source>
</evidence>
<dbReference type="Gene3D" id="3.30.540.10">
    <property type="entry name" value="Fructose-1,6-Bisphosphatase, subunit A, domain 1"/>
    <property type="match status" value="1"/>
</dbReference>
<keyword evidence="5" id="KW-1185">Reference proteome</keyword>
<dbReference type="Gene3D" id="3.40.190.80">
    <property type="match status" value="1"/>
</dbReference>
<protein>
    <submittedName>
        <fullName evidence="4">Uncharacterized protein</fullName>
    </submittedName>
</protein>
<dbReference type="PRINTS" id="PR00377">
    <property type="entry name" value="IMPHPHTASES"/>
</dbReference>
<dbReference type="PANTHER" id="PTHR20854:SF4">
    <property type="entry name" value="INOSITOL-1-MONOPHOSPHATASE-RELATED"/>
    <property type="match status" value="1"/>
</dbReference>
<dbReference type="Gene3D" id="3.30.70.2400">
    <property type="entry name" value="Uncharacterised protein PF13773, DUF4170"/>
    <property type="match status" value="1"/>
</dbReference>
<dbReference type="PROSITE" id="PS00630">
    <property type="entry name" value="IMP_2"/>
    <property type="match status" value="1"/>
</dbReference>
<dbReference type="Pfam" id="PF13773">
    <property type="entry name" value="DUF4170"/>
    <property type="match status" value="1"/>
</dbReference>
<evidence type="ECO:0000256" key="2">
    <source>
        <dbReference type="ARBA" id="ARBA00022723"/>
    </source>
</evidence>
<comment type="caution">
    <text evidence="4">The sequence shown here is derived from an EMBL/GenBank/DDBJ whole genome shotgun (WGS) entry which is preliminary data.</text>
</comment>
<dbReference type="Pfam" id="PF00459">
    <property type="entry name" value="Inositol_P"/>
    <property type="match status" value="1"/>
</dbReference>
<dbReference type="InterPro" id="IPR020550">
    <property type="entry name" value="Inositol_monophosphatase_CS"/>
</dbReference>
<name>A0ABQ5UVY9_9PROT</name>
<accession>A0ABQ5UVY9</accession>
<sequence>MPGASPDTRDRDDLALLTRVVRQAGEISRIAYHRNDAKVWDKYENHPVTDADIAVNDYLQAELLGARPDYGWLSEETQDDQSRHQCRRSFVVDPIDGTRAFIDRKPGFAVCVAVIEDGRAVAGCVFNPLKDEFYAARLGGGATLNDVPLRISDRDRIENCVMVGYPRKFKRLDFPSMQYRISNSMAYRIAMVASGQADATLSFTPKSDWDIAAAALIATEAGALVTDLYGHVPRYNSSKTSGPGVICASPSLHGLLLAQMKPVMDRLTSGEATPNDYRYLGTTMSDRDTAPIQLLHLVIGGELVDPMKTTFKDLSAIDFVGAFANYADAFDAWKGAAHRTVDNAHARYFILHAHELIDPDKDGVIG</sequence>
<dbReference type="Proteomes" id="UP001161390">
    <property type="component" value="Unassembled WGS sequence"/>
</dbReference>
<keyword evidence="2" id="KW-0479">Metal-binding</keyword>
<dbReference type="PANTHER" id="PTHR20854">
    <property type="entry name" value="INOSITOL MONOPHOSPHATASE"/>
    <property type="match status" value="1"/>
</dbReference>
<gene>
    <name evidence="4" type="ORF">GCM10007854_03990</name>
</gene>
<comment type="similarity">
    <text evidence="1">Belongs to the inositol monophosphatase superfamily.</text>
</comment>
<dbReference type="EMBL" id="BSNJ01000001">
    <property type="protein sequence ID" value="GLQ19444.1"/>
    <property type="molecule type" value="Genomic_DNA"/>
</dbReference>
<dbReference type="CDD" id="cd01638">
    <property type="entry name" value="CysQ"/>
    <property type="match status" value="1"/>
</dbReference>
<keyword evidence="3" id="KW-0460">Magnesium</keyword>
<organism evidence="4 5">
    <name type="scientific">Algimonas porphyrae</name>
    <dbReference type="NCBI Taxonomy" id="1128113"/>
    <lineage>
        <taxon>Bacteria</taxon>
        <taxon>Pseudomonadati</taxon>
        <taxon>Pseudomonadota</taxon>
        <taxon>Alphaproteobacteria</taxon>
        <taxon>Maricaulales</taxon>
        <taxon>Robiginitomaculaceae</taxon>
        <taxon>Algimonas</taxon>
    </lineage>
</organism>
<dbReference type="SUPFAM" id="SSF56655">
    <property type="entry name" value="Carbohydrate phosphatase"/>
    <property type="match status" value="1"/>
</dbReference>
<dbReference type="InterPro" id="IPR025226">
    <property type="entry name" value="DUF4170"/>
</dbReference>
<evidence type="ECO:0000256" key="3">
    <source>
        <dbReference type="ARBA" id="ARBA00022842"/>
    </source>
</evidence>
<reference evidence="4" key="1">
    <citation type="journal article" date="2014" name="Int. J. Syst. Evol. Microbiol.">
        <title>Complete genome of a new Firmicutes species belonging to the dominant human colonic microbiota ('Ruminococcus bicirculans') reveals two chromosomes and a selective capacity to utilize plant glucans.</title>
        <authorList>
            <consortium name="NISC Comparative Sequencing Program"/>
            <person name="Wegmann U."/>
            <person name="Louis P."/>
            <person name="Goesmann A."/>
            <person name="Henrissat B."/>
            <person name="Duncan S.H."/>
            <person name="Flint H.J."/>
        </authorList>
    </citation>
    <scope>NUCLEOTIDE SEQUENCE</scope>
    <source>
        <strain evidence="4">NBRC 108216</strain>
    </source>
</reference>
<dbReference type="RefSeq" id="WP_284369193.1">
    <property type="nucleotide sequence ID" value="NZ_BSNJ01000001.1"/>
</dbReference>
<evidence type="ECO:0000256" key="1">
    <source>
        <dbReference type="ARBA" id="ARBA00009759"/>
    </source>
</evidence>
<evidence type="ECO:0000313" key="5">
    <source>
        <dbReference type="Proteomes" id="UP001161390"/>
    </source>
</evidence>
<proteinExistence type="inferred from homology"/>
<reference evidence="4" key="2">
    <citation type="submission" date="2023-01" db="EMBL/GenBank/DDBJ databases">
        <title>Draft genome sequence of Algimonas porphyrae strain NBRC 108216.</title>
        <authorList>
            <person name="Sun Q."/>
            <person name="Mori K."/>
        </authorList>
    </citation>
    <scope>NUCLEOTIDE SEQUENCE</scope>
    <source>
        <strain evidence="4">NBRC 108216</strain>
    </source>
</reference>
<dbReference type="InterPro" id="IPR000760">
    <property type="entry name" value="Inositol_monophosphatase-like"/>
</dbReference>